<gene>
    <name evidence="1" type="ORF">DARMORV10_C02P40880.1</name>
</gene>
<reference evidence="1" key="1">
    <citation type="submission" date="2021-01" db="EMBL/GenBank/DDBJ databases">
        <authorList>
            <consortium name="Genoscope - CEA"/>
            <person name="William W."/>
        </authorList>
    </citation>
    <scope>NUCLEOTIDE SEQUENCE</scope>
</reference>
<sequence>QGISSPKKKVDYFSRRRRCWSYFRVVVLYFSFGFREETEMEKRLRRQ</sequence>
<evidence type="ECO:0000313" key="1">
    <source>
        <dbReference type="EMBL" id="CAF1917134.1"/>
    </source>
</evidence>
<accession>A0A816KBB6</accession>
<dbReference type="EMBL" id="HG994366">
    <property type="protein sequence ID" value="CAF1917134.1"/>
    <property type="molecule type" value="Genomic_DNA"/>
</dbReference>
<proteinExistence type="predicted"/>
<protein>
    <submittedName>
        <fullName evidence="1">(rape) hypothetical protein</fullName>
    </submittedName>
</protein>
<feature type="non-terminal residue" evidence="1">
    <location>
        <position position="1"/>
    </location>
</feature>
<organism evidence="1">
    <name type="scientific">Brassica napus</name>
    <name type="common">Rape</name>
    <dbReference type="NCBI Taxonomy" id="3708"/>
    <lineage>
        <taxon>Eukaryota</taxon>
        <taxon>Viridiplantae</taxon>
        <taxon>Streptophyta</taxon>
        <taxon>Embryophyta</taxon>
        <taxon>Tracheophyta</taxon>
        <taxon>Spermatophyta</taxon>
        <taxon>Magnoliopsida</taxon>
        <taxon>eudicotyledons</taxon>
        <taxon>Gunneridae</taxon>
        <taxon>Pentapetalae</taxon>
        <taxon>rosids</taxon>
        <taxon>malvids</taxon>
        <taxon>Brassicales</taxon>
        <taxon>Brassicaceae</taxon>
        <taxon>Brassiceae</taxon>
        <taxon>Brassica</taxon>
    </lineage>
</organism>
<dbReference type="AlphaFoldDB" id="A0A816KBB6"/>
<dbReference type="Proteomes" id="UP001295469">
    <property type="component" value="Chromosome C02"/>
</dbReference>
<name>A0A816KBB6_BRANA</name>